<comment type="caution">
    <text evidence="1">The sequence shown here is derived from an EMBL/GenBank/DDBJ whole genome shotgun (WGS) entry which is preliminary data.</text>
</comment>
<proteinExistence type="predicted"/>
<evidence type="ECO:0000313" key="1">
    <source>
        <dbReference type="EMBL" id="KAF3570241.1"/>
    </source>
</evidence>
<dbReference type="PANTHER" id="PTHR48045">
    <property type="entry name" value="UDP-GLYCOSYLTRANSFERASE 72B1"/>
    <property type="match status" value="1"/>
</dbReference>
<dbReference type="Proteomes" id="UP000712600">
    <property type="component" value="Unassembled WGS sequence"/>
</dbReference>
<name>A0A8S9RBS7_BRACR</name>
<evidence type="ECO:0000313" key="2">
    <source>
        <dbReference type="Proteomes" id="UP000712600"/>
    </source>
</evidence>
<dbReference type="AlphaFoldDB" id="A0A8S9RBS7"/>
<organism evidence="1 2">
    <name type="scientific">Brassica cretica</name>
    <name type="common">Mustard</name>
    <dbReference type="NCBI Taxonomy" id="69181"/>
    <lineage>
        <taxon>Eukaryota</taxon>
        <taxon>Viridiplantae</taxon>
        <taxon>Streptophyta</taxon>
        <taxon>Embryophyta</taxon>
        <taxon>Tracheophyta</taxon>
        <taxon>Spermatophyta</taxon>
        <taxon>Magnoliopsida</taxon>
        <taxon>eudicotyledons</taxon>
        <taxon>Gunneridae</taxon>
        <taxon>Pentapetalae</taxon>
        <taxon>rosids</taxon>
        <taxon>malvids</taxon>
        <taxon>Brassicales</taxon>
        <taxon>Brassicaceae</taxon>
        <taxon>Brassiceae</taxon>
        <taxon>Brassica</taxon>
    </lineage>
</organism>
<gene>
    <name evidence="1" type="ORF">F2Q69_00060618</name>
</gene>
<dbReference type="EMBL" id="QGKX02000095">
    <property type="protein sequence ID" value="KAF3570241.1"/>
    <property type="molecule type" value="Genomic_DNA"/>
</dbReference>
<dbReference type="Gene3D" id="3.40.50.2000">
    <property type="entry name" value="Glycogen Phosphorylase B"/>
    <property type="match status" value="2"/>
</dbReference>
<accession>A0A8S9RBS7</accession>
<protein>
    <submittedName>
        <fullName evidence="1">Uncharacterized protein</fullName>
    </submittedName>
</protein>
<dbReference type="PANTHER" id="PTHR48045:SF34">
    <property type="entry name" value="ISOFLAVONE 7-O-GLUCOSYLTRANSFERASE 1-LIKE"/>
    <property type="match status" value="1"/>
</dbReference>
<sequence>MSELSTQLEAATIKNEYQSQVEEISIIGLQFYCKGTRARSFLFQYLLCFCLLDQPYFQKTSKLRVAERVVAASDGAVRRVEVAEKVKELMEGEKGKELRRNVEVYGKKAKKALEEGVGSSWKNLKNLINEFCNNMGT</sequence>
<dbReference type="SUPFAM" id="SSF53756">
    <property type="entry name" value="UDP-Glycosyltransferase/glycogen phosphorylase"/>
    <property type="match status" value="1"/>
</dbReference>
<reference evidence="1" key="1">
    <citation type="submission" date="2019-12" db="EMBL/GenBank/DDBJ databases">
        <title>Genome sequencing and annotation of Brassica cretica.</title>
        <authorList>
            <person name="Studholme D.J."/>
            <person name="Sarris P."/>
        </authorList>
    </citation>
    <scope>NUCLEOTIDE SEQUENCE</scope>
    <source>
        <strain evidence="1">PFS-109/04</strain>
        <tissue evidence="1">Leaf</tissue>
    </source>
</reference>